<reference evidence="2 4" key="2">
    <citation type="submission" date="2018-06" db="EMBL/GenBank/DDBJ databases">
        <authorList>
            <consortium name="Pathogen Informatics"/>
            <person name="Doyle S."/>
        </authorList>
    </citation>
    <scope>NUCLEOTIDE SEQUENCE [LARGE SCALE GENOMIC DNA]</scope>
    <source>
        <strain evidence="2 4">NCTC13560</strain>
    </source>
</reference>
<evidence type="ECO:0000313" key="4">
    <source>
        <dbReference type="Proteomes" id="UP000255231"/>
    </source>
</evidence>
<evidence type="ECO:0000313" key="2">
    <source>
        <dbReference type="EMBL" id="SUX43540.1"/>
    </source>
</evidence>
<reference evidence="1 3" key="1">
    <citation type="submission" date="2017-01" db="EMBL/GenBank/DDBJ databases">
        <authorList>
            <person name="Varghese N."/>
            <person name="Submissions S."/>
        </authorList>
    </citation>
    <scope>NUCLEOTIDE SEQUENCE [LARGE SCALE GENOMIC DNA]</scope>
    <source>
        <strain evidence="1 3">ATCC 27950</strain>
    </source>
</reference>
<gene>
    <name evidence="2" type="ORF">NCTC13560_02073</name>
    <name evidence="1" type="ORF">SAMN05421682_11578</name>
</gene>
<dbReference type="RefSeq" id="WP_159436396.1">
    <property type="nucleotide sequence ID" value="NZ_CP033929.1"/>
</dbReference>
<dbReference type="GeneID" id="303675937"/>
<protein>
    <submittedName>
        <fullName evidence="2">Uncharacterized protein</fullName>
    </submittedName>
</protein>
<evidence type="ECO:0000313" key="3">
    <source>
        <dbReference type="Proteomes" id="UP000185725"/>
    </source>
</evidence>
<sequence>MKTKIIIEKYTLVSSKNPDCEVIKVSTLTGKDSETIEFRYQEENGKVKCI</sequence>
<dbReference type="EMBL" id="UFVS01000001">
    <property type="protein sequence ID" value="SUX43540.1"/>
    <property type="molecule type" value="Genomic_DNA"/>
</dbReference>
<accession>A0A381FAE3</accession>
<proteinExistence type="predicted"/>
<dbReference type="Proteomes" id="UP000255231">
    <property type="component" value="Unassembled WGS sequence"/>
</dbReference>
<dbReference type="AlphaFoldDB" id="A0A381FAE3"/>
<keyword evidence="3" id="KW-1185">Reference proteome</keyword>
<organism evidence="2 4">
    <name type="scientific">Chryseobacterium indoltheticum</name>
    <dbReference type="NCBI Taxonomy" id="254"/>
    <lineage>
        <taxon>Bacteria</taxon>
        <taxon>Pseudomonadati</taxon>
        <taxon>Bacteroidota</taxon>
        <taxon>Flavobacteriia</taxon>
        <taxon>Flavobacteriales</taxon>
        <taxon>Weeksellaceae</taxon>
        <taxon>Chryseobacterium group</taxon>
        <taxon>Chryseobacterium</taxon>
    </lineage>
</organism>
<evidence type="ECO:0000313" key="1">
    <source>
        <dbReference type="EMBL" id="SIR23920.1"/>
    </source>
</evidence>
<dbReference type="EMBL" id="FTMF01000015">
    <property type="protein sequence ID" value="SIR23920.1"/>
    <property type="molecule type" value="Genomic_DNA"/>
</dbReference>
<name>A0A381FAE3_9FLAO</name>
<dbReference type="Proteomes" id="UP000185725">
    <property type="component" value="Unassembled WGS sequence"/>
</dbReference>